<gene>
    <name evidence="2" type="ORF">HGA05_03295</name>
</gene>
<dbReference type="Proteomes" id="UP000563898">
    <property type="component" value="Unassembled WGS sequence"/>
</dbReference>
<feature type="compositionally biased region" description="Basic and acidic residues" evidence="1">
    <location>
        <begin position="17"/>
        <end position="32"/>
    </location>
</feature>
<evidence type="ECO:0000313" key="3">
    <source>
        <dbReference type="Proteomes" id="UP000563898"/>
    </source>
</evidence>
<evidence type="ECO:0000313" key="2">
    <source>
        <dbReference type="EMBL" id="NKY00591.1"/>
    </source>
</evidence>
<accession>A0A846WJQ3</accession>
<name>A0A846WJQ3_9ACTN</name>
<sequence length="85" mass="9855">MSRSRHPKRRPTRAYRRNADRRIVVTDDRRDPPDQLRLARALLQHVRELDAAQAEADARRQQADKSDDHEPGSATRSRTAREEGS</sequence>
<feature type="region of interest" description="Disordered" evidence="1">
    <location>
        <begin position="51"/>
        <end position="85"/>
    </location>
</feature>
<feature type="region of interest" description="Disordered" evidence="1">
    <location>
        <begin position="1"/>
        <end position="32"/>
    </location>
</feature>
<evidence type="ECO:0000256" key="1">
    <source>
        <dbReference type="SAM" id="MobiDB-lite"/>
    </source>
</evidence>
<comment type="caution">
    <text evidence="2">The sequence shown here is derived from an EMBL/GenBank/DDBJ whole genome shotgun (WGS) entry which is preliminary data.</text>
</comment>
<feature type="compositionally biased region" description="Basic residues" evidence="1">
    <location>
        <begin position="1"/>
        <end position="16"/>
    </location>
</feature>
<reference evidence="2 3" key="1">
    <citation type="submission" date="2020-04" db="EMBL/GenBank/DDBJ databases">
        <title>MicrobeNet Type strains.</title>
        <authorList>
            <person name="Nicholson A.C."/>
        </authorList>
    </citation>
    <scope>NUCLEOTIDE SEQUENCE [LARGE SCALE GENOMIC DNA]</scope>
    <source>
        <strain evidence="2 3">ATCC BAA-14</strain>
    </source>
</reference>
<protein>
    <submittedName>
        <fullName evidence="2">Uncharacterized protein</fullName>
    </submittedName>
</protein>
<feature type="compositionally biased region" description="Basic and acidic residues" evidence="1">
    <location>
        <begin position="51"/>
        <end position="71"/>
    </location>
</feature>
<organism evidence="2 3">
    <name type="scientific">Gordonia polyisoprenivorans</name>
    <dbReference type="NCBI Taxonomy" id="84595"/>
    <lineage>
        <taxon>Bacteria</taxon>
        <taxon>Bacillati</taxon>
        <taxon>Actinomycetota</taxon>
        <taxon>Actinomycetes</taxon>
        <taxon>Mycobacteriales</taxon>
        <taxon>Gordoniaceae</taxon>
        <taxon>Gordonia</taxon>
    </lineage>
</organism>
<proteinExistence type="predicted"/>
<dbReference type="EMBL" id="JAAXPC010000001">
    <property type="protein sequence ID" value="NKY00591.1"/>
    <property type="molecule type" value="Genomic_DNA"/>
</dbReference>
<dbReference type="AlphaFoldDB" id="A0A846WJQ3"/>
<dbReference type="RefSeq" id="WP_006372116.1">
    <property type="nucleotide sequence ID" value="NZ_JAAXPC010000001.1"/>
</dbReference>